<evidence type="ECO:0000313" key="1">
    <source>
        <dbReference type="EMBL" id="EET62552.1"/>
    </source>
</evidence>
<dbReference type="AlphaFoldDB" id="C6LAE5"/>
<evidence type="ECO:0000313" key="2">
    <source>
        <dbReference type="Proteomes" id="UP000005561"/>
    </source>
</evidence>
<proteinExistence type="predicted"/>
<gene>
    <name evidence="1" type="ORF">BRYFOR_05587</name>
</gene>
<keyword evidence="2" id="KW-1185">Reference proteome</keyword>
<protein>
    <submittedName>
        <fullName evidence="1">Uncharacterized protein</fullName>
    </submittedName>
</protein>
<sequence>MIIVIIITDISDYLKNKSFQLISDDKSVYSFLFTCGLCITTEKRKPKCQF</sequence>
<name>C6LAE5_9FIRM</name>
<organism evidence="1 2">
    <name type="scientific">Marvinbryantia formatexigens DSM 14469</name>
    <dbReference type="NCBI Taxonomy" id="478749"/>
    <lineage>
        <taxon>Bacteria</taxon>
        <taxon>Bacillati</taxon>
        <taxon>Bacillota</taxon>
        <taxon>Clostridia</taxon>
        <taxon>Lachnospirales</taxon>
        <taxon>Lachnospiraceae</taxon>
        <taxon>Marvinbryantia</taxon>
    </lineage>
</organism>
<comment type="caution">
    <text evidence="1">The sequence shown here is derived from an EMBL/GenBank/DDBJ whole genome shotgun (WGS) entry which is preliminary data.</text>
</comment>
<dbReference type="EMBL" id="ACCL02000002">
    <property type="protein sequence ID" value="EET62552.1"/>
    <property type="molecule type" value="Genomic_DNA"/>
</dbReference>
<reference evidence="1" key="1">
    <citation type="submission" date="2009-07" db="EMBL/GenBank/DDBJ databases">
        <authorList>
            <person name="Weinstock G."/>
            <person name="Sodergren E."/>
            <person name="Clifton S."/>
            <person name="Fulton L."/>
            <person name="Fulton B."/>
            <person name="Courtney L."/>
            <person name="Fronick C."/>
            <person name="Harrison M."/>
            <person name="Strong C."/>
            <person name="Farmer C."/>
            <person name="Delahaunty K."/>
            <person name="Markovic C."/>
            <person name="Hall O."/>
            <person name="Minx P."/>
            <person name="Tomlinson C."/>
            <person name="Mitreva M."/>
            <person name="Nelson J."/>
            <person name="Hou S."/>
            <person name="Wollam A."/>
            <person name="Pepin K.H."/>
            <person name="Johnson M."/>
            <person name="Bhonagiri V."/>
            <person name="Nash W.E."/>
            <person name="Warren W."/>
            <person name="Chinwalla A."/>
            <person name="Mardis E.R."/>
            <person name="Wilson R.K."/>
        </authorList>
    </citation>
    <scope>NUCLEOTIDE SEQUENCE [LARGE SCALE GENOMIC DNA]</scope>
    <source>
        <strain evidence="1">DSM 14469</strain>
    </source>
</reference>
<dbReference type="Proteomes" id="UP000005561">
    <property type="component" value="Unassembled WGS sequence"/>
</dbReference>
<accession>C6LAE5</accession>